<feature type="domain" description="HAMP" evidence="11">
    <location>
        <begin position="77"/>
        <end position="117"/>
    </location>
</feature>
<evidence type="ECO:0000256" key="3">
    <source>
        <dbReference type="ARBA" id="ARBA00022723"/>
    </source>
</evidence>
<comment type="similarity">
    <text evidence="2">Belongs to the hemerythrin family.</text>
</comment>
<dbReference type="InterPro" id="IPR003660">
    <property type="entry name" value="HAMP_dom"/>
</dbReference>
<evidence type="ECO:0000256" key="4">
    <source>
        <dbReference type="ARBA" id="ARBA00023004"/>
    </source>
</evidence>
<sequence length="673" mass="71647">MQLISDDKNMAPALVICTVGILLLAFAGVGLVLPVAANPLGFAAVAGVGLALGCGIAYALGRGIDRRLDRMRRFNAQLLTTTESAGQGDFGQRLETGTGPAAAAFNAFLDRLGDTMQRISRGGREVSQAAQRLKQSSAVIAESTNDVECRLSLTATFSENIAANATHMATAIEEASTNVGSVSASVYQLSTNINTVAASAEEASTNMVGINHSFDRIAQDIDTVANSSERMSVSMAEIAKNAQNAMRISADATAGAHETLTAMNLLSETAKKIGRVVKLIDSIAGQTNMLALNATIEAASAGEAGKGFAVVAGEIKDLAQQTAEANNEIADQIEQIQNYAAQALQHTQAVNTVIHKVAEINQAIDGSVEQQSSSAQAITRAVDGIANASKESVLNLQEATKGLKEITRSAAEASLASRDSAKALEEAATGVKQAANASGQVSSSIEKINTNLQAIRSSLTKIMQEVAAGHRHADEVSALADRLAQCINGFAAPAREYEGAALFDTQPADHSLLPPHPESRQIAPADPGYFSAPGDDQPLIVWDLSIYSVGIREIDRQHGILVQLINRLDQGLKRKISKSTLEDIANYLTDYTIFHFSFEEKLMADHHYPGLAAHKVVHQNFVNKVKHYQNQLKTQDAALVATEILEFLKNWLLDHIQKTDRQYSAVLNAKGVF</sequence>
<feature type="transmembrane region" description="Helical" evidence="9">
    <location>
        <begin position="42"/>
        <end position="61"/>
    </location>
</feature>
<name>A0A1Y6D405_9GAMM</name>
<dbReference type="Pfam" id="PF00015">
    <property type="entry name" value="MCPsignal"/>
    <property type="match status" value="1"/>
</dbReference>
<dbReference type="GO" id="GO:0046872">
    <property type="term" value="F:metal ion binding"/>
    <property type="evidence" value="ECO:0007669"/>
    <property type="project" value="UniProtKB-KW"/>
</dbReference>
<dbReference type="GO" id="GO:0006935">
    <property type="term" value="P:chemotaxis"/>
    <property type="evidence" value="ECO:0007669"/>
    <property type="project" value="UniProtKB-ARBA"/>
</dbReference>
<dbReference type="NCBIfam" id="NF033749">
    <property type="entry name" value="bact_hemeryth"/>
    <property type="match status" value="1"/>
</dbReference>
<dbReference type="OrthoDB" id="5557390at2"/>
<dbReference type="NCBIfam" id="TIGR02481">
    <property type="entry name" value="hemeryth_dom"/>
    <property type="match status" value="1"/>
</dbReference>
<evidence type="ECO:0000259" key="11">
    <source>
        <dbReference type="PROSITE" id="PS50885"/>
    </source>
</evidence>
<keyword evidence="13" id="KW-1185">Reference proteome</keyword>
<keyword evidence="5 7" id="KW-0807">Transducer</keyword>
<comment type="subcellular location">
    <subcellularLocation>
        <location evidence="1">Membrane</location>
    </subcellularLocation>
</comment>
<evidence type="ECO:0000256" key="7">
    <source>
        <dbReference type="PROSITE-ProRule" id="PRU00284"/>
    </source>
</evidence>
<dbReference type="GO" id="GO:0016020">
    <property type="term" value="C:membrane"/>
    <property type="evidence" value="ECO:0007669"/>
    <property type="project" value="UniProtKB-SubCell"/>
</dbReference>
<dbReference type="Pfam" id="PF01814">
    <property type="entry name" value="Hemerythrin"/>
    <property type="match status" value="1"/>
</dbReference>
<dbReference type="Proteomes" id="UP000192923">
    <property type="component" value="Unassembled WGS sequence"/>
</dbReference>
<feature type="transmembrane region" description="Helical" evidence="9">
    <location>
        <begin position="12"/>
        <end position="36"/>
    </location>
</feature>
<dbReference type="PROSITE" id="PS00550">
    <property type="entry name" value="HEMERYTHRINS"/>
    <property type="match status" value="1"/>
</dbReference>
<dbReference type="Gene3D" id="1.20.120.50">
    <property type="entry name" value="Hemerythrin-like"/>
    <property type="match status" value="1"/>
</dbReference>
<dbReference type="Gene3D" id="1.10.287.950">
    <property type="entry name" value="Methyl-accepting chemotaxis protein"/>
    <property type="match status" value="2"/>
</dbReference>
<evidence type="ECO:0000256" key="1">
    <source>
        <dbReference type="ARBA" id="ARBA00004370"/>
    </source>
</evidence>
<accession>A0A1Y6D405</accession>
<dbReference type="PROSITE" id="PS50111">
    <property type="entry name" value="CHEMOTAXIS_TRANSDUC_2"/>
    <property type="match status" value="1"/>
</dbReference>
<keyword evidence="4" id="KW-0408">Iron</keyword>
<dbReference type="InterPro" id="IPR012827">
    <property type="entry name" value="Hemerythrin_metal-bd"/>
</dbReference>
<proteinExistence type="inferred from homology"/>
<keyword evidence="9" id="KW-0472">Membrane</keyword>
<dbReference type="EMBL" id="FXAM01000003">
    <property type="protein sequence ID" value="SMF97679.1"/>
    <property type="molecule type" value="Genomic_DNA"/>
</dbReference>
<dbReference type="RefSeq" id="WP_085216698.1">
    <property type="nucleotide sequence ID" value="NZ_FXAM01000003.1"/>
</dbReference>
<dbReference type="PANTHER" id="PTHR32089:SF112">
    <property type="entry name" value="LYSOZYME-LIKE PROTEIN-RELATED"/>
    <property type="match status" value="1"/>
</dbReference>
<dbReference type="InterPro" id="IPR004089">
    <property type="entry name" value="MCPsignal_dom"/>
</dbReference>
<evidence type="ECO:0000313" key="13">
    <source>
        <dbReference type="Proteomes" id="UP000192923"/>
    </source>
</evidence>
<comment type="similarity">
    <text evidence="6">Belongs to the methyl-accepting chemotaxis (MCP) protein family.</text>
</comment>
<feature type="domain" description="Methyl-accepting transducer" evidence="10">
    <location>
        <begin position="171"/>
        <end position="407"/>
    </location>
</feature>
<keyword evidence="8" id="KW-0175">Coiled coil</keyword>
<dbReference type="PROSITE" id="PS50885">
    <property type="entry name" value="HAMP"/>
    <property type="match status" value="1"/>
</dbReference>
<organism evidence="12 13">
    <name type="scientific">Methylomagnum ishizawai</name>
    <dbReference type="NCBI Taxonomy" id="1760988"/>
    <lineage>
        <taxon>Bacteria</taxon>
        <taxon>Pseudomonadati</taxon>
        <taxon>Pseudomonadota</taxon>
        <taxon>Gammaproteobacteria</taxon>
        <taxon>Methylococcales</taxon>
        <taxon>Methylococcaceae</taxon>
        <taxon>Methylomagnum</taxon>
    </lineage>
</organism>
<dbReference type="InterPro" id="IPR035938">
    <property type="entry name" value="Hemerythrin-like_sf"/>
</dbReference>
<evidence type="ECO:0000256" key="2">
    <source>
        <dbReference type="ARBA" id="ARBA00010587"/>
    </source>
</evidence>
<keyword evidence="9" id="KW-0812">Transmembrane</keyword>
<evidence type="ECO:0000256" key="5">
    <source>
        <dbReference type="ARBA" id="ARBA00023224"/>
    </source>
</evidence>
<evidence type="ECO:0000313" key="12">
    <source>
        <dbReference type="EMBL" id="SMF97679.1"/>
    </source>
</evidence>
<dbReference type="InterPro" id="IPR016131">
    <property type="entry name" value="Haemerythrin_Fe_BS"/>
</dbReference>
<keyword evidence="9" id="KW-1133">Transmembrane helix</keyword>
<evidence type="ECO:0000259" key="10">
    <source>
        <dbReference type="PROSITE" id="PS50111"/>
    </source>
</evidence>
<keyword evidence="3" id="KW-0479">Metal-binding</keyword>
<dbReference type="GO" id="GO:0007165">
    <property type="term" value="P:signal transduction"/>
    <property type="evidence" value="ECO:0007669"/>
    <property type="project" value="UniProtKB-KW"/>
</dbReference>
<dbReference type="SUPFAM" id="SSF47188">
    <property type="entry name" value="Hemerythrin-like"/>
    <property type="match status" value="1"/>
</dbReference>
<gene>
    <name evidence="12" type="ORF">SAMN02949497_0249</name>
</gene>
<dbReference type="AlphaFoldDB" id="A0A1Y6D405"/>
<evidence type="ECO:0000256" key="9">
    <source>
        <dbReference type="SAM" id="Phobius"/>
    </source>
</evidence>
<dbReference type="SUPFAM" id="SSF58104">
    <property type="entry name" value="Methyl-accepting chemotaxis protein (MCP) signaling domain"/>
    <property type="match status" value="1"/>
</dbReference>
<dbReference type="SMART" id="SM00283">
    <property type="entry name" value="MA"/>
    <property type="match status" value="1"/>
</dbReference>
<dbReference type="PANTHER" id="PTHR32089">
    <property type="entry name" value="METHYL-ACCEPTING CHEMOTAXIS PROTEIN MCPB"/>
    <property type="match status" value="1"/>
</dbReference>
<evidence type="ECO:0000256" key="8">
    <source>
        <dbReference type="SAM" id="Coils"/>
    </source>
</evidence>
<dbReference type="CDD" id="cd12107">
    <property type="entry name" value="Hemerythrin"/>
    <property type="match status" value="1"/>
</dbReference>
<reference evidence="12 13" key="1">
    <citation type="submission" date="2016-12" db="EMBL/GenBank/DDBJ databases">
        <authorList>
            <person name="Song W.-J."/>
            <person name="Kurnit D.M."/>
        </authorList>
    </citation>
    <scope>NUCLEOTIDE SEQUENCE [LARGE SCALE GENOMIC DNA]</scope>
    <source>
        <strain evidence="12 13">175</strain>
    </source>
</reference>
<dbReference type="STRING" id="1760988.SAMN02949497_0249"/>
<evidence type="ECO:0000256" key="6">
    <source>
        <dbReference type="ARBA" id="ARBA00029447"/>
    </source>
</evidence>
<dbReference type="InterPro" id="IPR012312">
    <property type="entry name" value="Hemerythrin-like"/>
</dbReference>
<feature type="coiled-coil region" evidence="8">
    <location>
        <begin position="315"/>
        <end position="342"/>
    </location>
</feature>
<protein>
    <submittedName>
        <fullName evidence="12">Hemerythrin-like metal-binding domain protein</fullName>
    </submittedName>
</protein>